<name>A0A4R1RIP5_9FLAO</name>
<dbReference type="InterPro" id="IPR012334">
    <property type="entry name" value="Pectin_lyas_fold"/>
</dbReference>
<accession>A0A4R1RIP5</accession>
<dbReference type="InterPro" id="IPR024361">
    <property type="entry name" value="BACON"/>
</dbReference>
<keyword evidence="1" id="KW-0732">Signal</keyword>
<keyword evidence="3" id="KW-0456">Lyase</keyword>
<dbReference type="InterPro" id="IPR000421">
    <property type="entry name" value="FA58C"/>
</dbReference>
<dbReference type="Gene3D" id="2.60.120.260">
    <property type="entry name" value="Galactose-binding domain-like"/>
    <property type="match status" value="1"/>
</dbReference>
<dbReference type="InterPro" id="IPR013783">
    <property type="entry name" value="Ig-like_fold"/>
</dbReference>
<gene>
    <name evidence="3" type="ORF">EV196_105184</name>
</gene>
<evidence type="ECO:0000259" key="2">
    <source>
        <dbReference type="PROSITE" id="PS50022"/>
    </source>
</evidence>
<dbReference type="CDD" id="cd14251">
    <property type="entry name" value="PL-6"/>
    <property type="match status" value="1"/>
</dbReference>
<dbReference type="SUPFAM" id="SSF49785">
    <property type="entry name" value="Galactose-binding domain-like"/>
    <property type="match status" value="1"/>
</dbReference>
<dbReference type="Gene3D" id="2.160.20.10">
    <property type="entry name" value="Single-stranded right-handed beta-helix, Pectin lyase-like"/>
    <property type="match status" value="1"/>
</dbReference>
<dbReference type="InterPro" id="IPR008979">
    <property type="entry name" value="Galactose-bd-like_sf"/>
</dbReference>
<dbReference type="Pfam" id="PF18962">
    <property type="entry name" value="Por_Secre_tail"/>
    <property type="match status" value="1"/>
</dbReference>
<sequence>MVFLYILFFLLKLIKNSIFELVYQFGKPSINQYCMKNYLFLFILFVFIKANAQLVTNNTELQSAISNATAGSTIILANGVWSNTLININKTGTDVNPITIKAQNVGQVFLEGKPQISLGGAYIVFEGFVFQYPANLVSFVSGSKTVIEPIIEFRDASNNQCNNCKVSNIKIDSFNGTTSQATDTFKWIIVYGQYNEISYSSFIGKNGVGSIINDNRDNSNANYSKIHHNYFAERIPVNNNVNGLNDQDAIRIGNSATSLSDSYTEVYNNFFYDWSGEVEIISNKSGNNKYYNNTFRDYQGTLTLRHGNNSEVYGNYFFANNNEFSGGIRVIGEGHKIYNNYIEGTNYKKPGGSGSDATGGINVSNGTLNSELNEYYQVKNVQITNNTLVNCDLAIRIGTAINSTTLAPENLIVANNIMLNSSIKAVSIETTPIGTSEIKGNITQNGNWDLTNNVNSNKTVSSGLLESGTDFYRLPNASAAIDAGIDTFSFLTEDILDSTRPITGFDAGAEEFGGTGTNLPYKVEDVGIKVGFLSSPSPYISLSNNTLEFNKSANSESFDISSNVNWIISDDASWITLSQTTGSNSGTIAVNVSENTTSIDRTATITVFQNGGSLSSVLTVNQSSGVFNPNNPVKITGITVTGVGTQTGDVNVPGNTLDANITTRWSGESTTGSAYLTYDLQCPKIVTSVKIYFHKGSERASYFKIATSTDGINFTDATTVLTSSGTTVGFEDFPLTTKPTVQYIRILGYGNTSSTSGGWNSYEEVEIHGDNTCSSLSTKNEVLKSNKFVVYPVPTKGELTISSLKEALQTIEIFDATGKLLLRKTTNSTIENINVSAFSKGVYVVKANGFTGRFVVE</sequence>
<dbReference type="NCBIfam" id="TIGR04183">
    <property type="entry name" value="Por_Secre_tail"/>
    <property type="match status" value="1"/>
</dbReference>
<dbReference type="EMBL" id="SLUP01000005">
    <property type="protein sequence ID" value="TCL65522.1"/>
    <property type="molecule type" value="Genomic_DNA"/>
</dbReference>
<dbReference type="InterPro" id="IPR011050">
    <property type="entry name" value="Pectin_lyase_fold/virulence"/>
</dbReference>
<dbReference type="InterPro" id="IPR006626">
    <property type="entry name" value="PbH1"/>
</dbReference>
<dbReference type="SMART" id="SM00710">
    <property type="entry name" value="PbH1"/>
    <property type="match status" value="6"/>
</dbReference>
<reference evidence="3 4" key="1">
    <citation type="submission" date="2019-03" db="EMBL/GenBank/DDBJ databases">
        <title>Genomic Encyclopedia of Type Strains, Phase IV (KMG-IV): sequencing the most valuable type-strain genomes for metagenomic binning, comparative biology and taxonomic classification.</title>
        <authorList>
            <person name="Goeker M."/>
        </authorList>
    </citation>
    <scope>NUCLEOTIDE SEQUENCE [LARGE SCALE GENOMIC DNA]</scope>
    <source>
        <strain evidence="3 4">DSM 18792</strain>
    </source>
</reference>
<dbReference type="GO" id="GO:0016829">
    <property type="term" value="F:lyase activity"/>
    <property type="evidence" value="ECO:0007669"/>
    <property type="project" value="UniProtKB-KW"/>
</dbReference>
<dbReference type="AlphaFoldDB" id="A0A4R1RIP5"/>
<dbReference type="PROSITE" id="PS50022">
    <property type="entry name" value="FA58C_3"/>
    <property type="match status" value="1"/>
</dbReference>
<keyword evidence="4" id="KW-1185">Reference proteome</keyword>
<dbReference type="SUPFAM" id="SSF51126">
    <property type="entry name" value="Pectin lyase-like"/>
    <property type="match status" value="1"/>
</dbReference>
<dbReference type="Pfam" id="PF14592">
    <property type="entry name" value="Chondroitinas_B"/>
    <property type="match status" value="1"/>
</dbReference>
<protein>
    <submittedName>
        <fullName evidence="3">Poly(Beta-D-mannuronate) lyase</fullName>
    </submittedName>
</protein>
<dbReference type="InterPro" id="IPR026444">
    <property type="entry name" value="Secre_tail"/>
</dbReference>
<feature type="domain" description="F5/8 type C" evidence="2">
    <location>
        <begin position="619"/>
        <end position="770"/>
    </location>
</feature>
<dbReference type="Pfam" id="PF00754">
    <property type="entry name" value="F5_F8_type_C"/>
    <property type="match status" value="1"/>
</dbReference>
<dbReference type="InterPro" id="IPR039513">
    <property type="entry name" value="PL-6"/>
</dbReference>
<organism evidence="3 4">
    <name type="scientific">Mariniflexile fucanivorans</name>
    <dbReference type="NCBI Taxonomy" id="264023"/>
    <lineage>
        <taxon>Bacteria</taxon>
        <taxon>Pseudomonadati</taxon>
        <taxon>Bacteroidota</taxon>
        <taxon>Flavobacteriia</taxon>
        <taxon>Flavobacteriales</taxon>
        <taxon>Flavobacteriaceae</taxon>
        <taxon>Mariniflexile</taxon>
    </lineage>
</organism>
<dbReference type="Proteomes" id="UP000295455">
    <property type="component" value="Unassembled WGS sequence"/>
</dbReference>
<dbReference type="CDD" id="cd14948">
    <property type="entry name" value="BACON"/>
    <property type="match status" value="1"/>
</dbReference>
<comment type="caution">
    <text evidence="3">The sequence shown here is derived from an EMBL/GenBank/DDBJ whole genome shotgun (WGS) entry which is preliminary data.</text>
</comment>
<evidence type="ECO:0000256" key="1">
    <source>
        <dbReference type="ARBA" id="ARBA00022729"/>
    </source>
</evidence>
<evidence type="ECO:0000313" key="3">
    <source>
        <dbReference type="EMBL" id="TCL65522.1"/>
    </source>
</evidence>
<proteinExistence type="predicted"/>
<evidence type="ECO:0000313" key="4">
    <source>
        <dbReference type="Proteomes" id="UP000295455"/>
    </source>
</evidence>
<dbReference type="Gene3D" id="2.60.40.10">
    <property type="entry name" value="Immunoglobulins"/>
    <property type="match status" value="1"/>
</dbReference>
<dbReference type="OrthoDB" id="6475864at2"/>
<dbReference type="Pfam" id="PF13004">
    <property type="entry name" value="BACON"/>
    <property type="match status" value="1"/>
</dbReference>